<organism evidence="2 3">
    <name type="scientific">Seinonella peptonophila</name>
    <dbReference type="NCBI Taxonomy" id="112248"/>
    <lineage>
        <taxon>Bacteria</taxon>
        <taxon>Bacillati</taxon>
        <taxon>Bacillota</taxon>
        <taxon>Bacilli</taxon>
        <taxon>Bacillales</taxon>
        <taxon>Thermoactinomycetaceae</taxon>
        <taxon>Seinonella</taxon>
    </lineage>
</organism>
<dbReference type="Gene3D" id="3.10.310.70">
    <property type="match status" value="1"/>
</dbReference>
<dbReference type="EMBL" id="FQVL01000002">
    <property type="protein sequence ID" value="SHE71002.1"/>
    <property type="molecule type" value="Genomic_DNA"/>
</dbReference>
<dbReference type="PANTHER" id="PTHR22642">
    <property type="entry name" value="IMIDAZOLONEPROPIONASE"/>
    <property type="match status" value="1"/>
</dbReference>
<protein>
    <recommendedName>
        <fullName evidence="1">Amidohydrolase 3 domain-containing protein</fullName>
    </recommendedName>
</protein>
<keyword evidence="3" id="KW-1185">Reference proteome</keyword>
<dbReference type="GO" id="GO:0016810">
    <property type="term" value="F:hydrolase activity, acting on carbon-nitrogen (but not peptide) bonds"/>
    <property type="evidence" value="ECO:0007669"/>
    <property type="project" value="InterPro"/>
</dbReference>
<dbReference type="Gene3D" id="2.30.40.10">
    <property type="entry name" value="Urease, subunit C, domain 1"/>
    <property type="match status" value="1"/>
</dbReference>
<name>A0A1M4VQC3_9BACL</name>
<accession>A0A1M4VQC3</accession>
<evidence type="ECO:0000259" key="1">
    <source>
        <dbReference type="Pfam" id="PF07969"/>
    </source>
</evidence>
<dbReference type="STRING" id="112248.SAMN05444392_102469"/>
<dbReference type="PANTHER" id="PTHR22642:SF2">
    <property type="entry name" value="PROTEIN LONG AFTER FAR-RED 3"/>
    <property type="match status" value="1"/>
</dbReference>
<evidence type="ECO:0000313" key="3">
    <source>
        <dbReference type="Proteomes" id="UP000184476"/>
    </source>
</evidence>
<dbReference type="Gene3D" id="3.20.20.140">
    <property type="entry name" value="Metal-dependent hydrolases"/>
    <property type="match status" value="1"/>
</dbReference>
<proteinExistence type="predicted"/>
<dbReference type="AlphaFoldDB" id="A0A1M4VQC3"/>
<dbReference type="InterPro" id="IPR011059">
    <property type="entry name" value="Metal-dep_hydrolase_composite"/>
</dbReference>
<dbReference type="Proteomes" id="UP000184476">
    <property type="component" value="Unassembled WGS sequence"/>
</dbReference>
<dbReference type="InterPro" id="IPR033932">
    <property type="entry name" value="YtcJ-like"/>
</dbReference>
<reference evidence="2 3" key="1">
    <citation type="submission" date="2016-11" db="EMBL/GenBank/DDBJ databases">
        <authorList>
            <person name="Jaros S."/>
            <person name="Januszkiewicz K."/>
            <person name="Wedrychowicz H."/>
        </authorList>
    </citation>
    <scope>NUCLEOTIDE SEQUENCE [LARGE SCALE GENOMIC DNA]</scope>
    <source>
        <strain evidence="2 3">DSM 44666</strain>
    </source>
</reference>
<dbReference type="CDD" id="cd01300">
    <property type="entry name" value="YtcJ_like"/>
    <property type="match status" value="1"/>
</dbReference>
<feature type="domain" description="Amidohydrolase 3" evidence="1">
    <location>
        <begin position="52"/>
        <end position="535"/>
    </location>
</feature>
<evidence type="ECO:0000313" key="2">
    <source>
        <dbReference type="EMBL" id="SHE71002.1"/>
    </source>
</evidence>
<dbReference type="SUPFAM" id="SSF51338">
    <property type="entry name" value="Composite domain of metallo-dependent hydrolases"/>
    <property type="match status" value="1"/>
</dbReference>
<sequence>MDKQIFYNGMITTLDETWPQVEALYTENGRIMAIGSAEEIMRQFGRTDVTKIDLDGGYAYPGFVDSHLHIALLGAKLDQLDLSGCKDKDELLATIRTEAAQIPLDQWIIGYGWNDERMEGRMPDLAELNQASLGRPLLLSRVCEHVYLVNEAAYRRAELTEEVKNPSGGIYGRDPFGKLNGWVYDQAVLPFQEAQKHISLQQRRQQIERAMKMALKEGLTGIHTDDLREIGSLHNLIDLYRDLHQKRIGLRTHHLIYYPYVTEWDELDKNQLEADEWFSLGAVKIFADGTFGGRTAWLTQPYADDPEKSTGISIHSVEELHDLAKQATNRGLPIAIHAIGDQAIEETLTVMQKYRSAPGKSASPLRHRLIHALLLRQDLLEQLKQMPIAVDIQPHFVASDFPWVERRLGEERLRYAYAWRSMIEAEIQCAGGSDAPIEPLSPIKGFYTAVFRHSLAADAPKEGYLPKERLNRLQALQLYTKGSAYAANEEHQRGTLSVGKQADISVFDHDLLTVEDEELRKATAIQTIVNGQIVYER</sequence>
<dbReference type="InterPro" id="IPR013108">
    <property type="entry name" value="Amidohydro_3"/>
</dbReference>
<gene>
    <name evidence="2" type="ORF">SAMN05444392_102469</name>
</gene>
<dbReference type="Pfam" id="PF07969">
    <property type="entry name" value="Amidohydro_3"/>
    <property type="match status" value="1"/>
</dbReference>
<dbReference type="SUPFAM" id="SSF51556">
    <property type="entry name" value="Metallo-dependent hydrolases"/>
    <property type="match status" value="1"/>
</dbReference>
<dbReference type="InterPro" id="IPR032466">
    <property type="entry name" value="Metal_Hydrolase"/>
</dbReference>